<feature type="non-terminal residue" evidence="3">
    <location>
        <position position="1"/>
    </location>
</feature>
<accession>A0A834I489</accession>
<evidence type="ECO:0000313" key="4">
    <source>
        <dbReference type="Proteomes" id="UP000625711"/>
    </source>
</evidence>
<dbReference type="GO" id="GO:0005634">
    <property type="term" value="C:nucleus"/>
    <property type="evidence" value="ECO:0007669"/>
    <property type="project" value="UniProtKB-SubCell"/>
</dbReference>
<dbReference type="Proteomes" id="UP000625711">
    <property type="component" value="Unassembled WGS sequence"/>
</dbReference>
<dbReference type="AlphaFoldDB" id="A0A834I489"/>
<keyword evidence="4" id="KW-1185">Reference proteome</keyword>
<proteinExistence type="predicted"/>
<name>A0A834I489_RHYFE</name>
<dbReference type="OrthoDB" id="6257037at2759"/>
<reference evidence="3" key="1">
    <citation type="submission" date="2020-08" db="EMBL/GenBank/DDBJ databases">
        <title>Genome sequencing and assembly of the red palm weevil Rhynchophorus ferrugineus.</title>
        <authorList>
            <person name="Dias G.B."/>
            <person name="Bergman C.M."/>
            <person name="Manee M."/>
        </authorList>
    </citation>
    <scope>NUCLEOTIDE SEQUENCE</scope>
    <source>
        <strain evidence="3">AA-2017</strain>
        <tissue evidence="3">Whole larva</tissue>
    </source>
</reference>
<evidence type="ECO:0008006" key="5">
    <source>
        <dbReference type="Google" id="ProtNLM"/>
    </source>
</evidence>
<dbReference type="Gene3D" id="1.10.10.60">
    <property type="entry name" value="Homeodomain-like"/>
    <property type="match status" value="1"/>
</dbReference>
<evidence type="ECO:0000256" key="1">
    <source>
        <dbReference type="ARBA" id="ARBA00004123"/>
    </source>
</evidence>
<feature type="region of interest" description="Disordered" evidence="2">
    <location>
        <begin position="1"/>
        <end position="33"/>
    </location>
</feature>
<organism evidence="3 4">
    <name type="scientific">Rhynchophorus ferrugineus</name>
    <name type="common">Red palm weevil</name>
    <name type="synonym">Curculio ferrugineus</name>
    <dbReference type="NCBI Taxonomy" id="354439"/>
    <lineage>
        <taxon>Eukaryota</taxon>
        <taxon>Metazoa</taxon>
        <taxon>Ecdysozoa</taxon>
        <taxon>Arthropoda</taxon>
        <taxon>Hexapoda</taxon>
        <taxon>Insecta</taxon>
        <taxon>Pterygota</taxon>
        <taxon>Neoptera</taxon>
        <taxon>Endopterygota</taxon>
        <taxon>Coleoptera</taxon>
        <taxon>Polyphaga</taxon>
        <taxon>Cucujiformia</taxon>
        <taxon>Curculionidae</taxon>
        <taxon>Dryophthorinae</taxon>
        <taxon>Rhynchophorus</taxon>
    </lineage>
</organism>
<comment type="subcellular location">
    <subcellularLocation>
        <location evidence="1">Nucleus</location>
    </subcellularLocation>
</comment>
<feature type="compositionally biased region" description="Low complexity" evidence="2">
    <location>
        <begin position="1"/>
        <end position="21"/>
    </location>
</feature>
<dbReference type="SUPFAM" id="SSF46689">
    <property type="entry name" value="Homeodomain-like"/>
    <property type="match status" value="1"/>
</dbReference>
<comment type="caution">
    <text evidence="3">The sequence shown here is derived from an EMBL/GenBank/DDBJ whole genome shotgun (WGS) entry which is preliminary data.</text>
</comment>
<dbReference type="InterPro" id="IPR009057">
    <property type="entry name" value="Homeodomain-like_sf"/>
</dbReference>
<protein>
    <recommendedName>
        <fullName evidence="5">Myb-like domain-containing protein</fullName>
    </recommendedName>
</protein>
<gene>
    <name evidence="3" type="ORF">GWI33_019989</name>
</gene>
<dbReference type="EMBL" id="JAACXV010014517">
    <property type="protein sequence ID" value="KAF7266697.1"/>
    <property type="molecule type" value="Genomic_DNA"/>
</dbReference>
<evidence type="ECO:0000313" key="3">
    <source>
        <dbReference type="EMBL" id="KAF7266697.1"/>
    </source>
</evidence>
<evidence type="ECO:0000256" key="2">
    <source>
        <dbReference type="SAM" id="MobiDB-lite"/>
    </source>
</evidence>
<dbReference type="Pfam" id="PF21227">
    <property type="entry name" value="Myb_DNA-binding_7"/>
    <property type="match status" value="1"/>
</dbReference>
<sequence length="128" mass="14573">NYESDSSSSSIDSAKGSQSDSNNDEPPWKREEDTIILETFQKEDNKEYALQIISHKLPHRTRRDINGRFSKLMALLLETLKQKDKWADPCGTAMLGQPVTEAEQAPNLPSNSKNQFNILAPHAERIRY</sequence>